<dbReference type="EMBL" id="CARXXK010000005">
    <property type="protein sequence ID" value="CAI6369179.1"/>
    <property type="molecule type" value="Genomic_DNA"/>
</dbReference>
<accession>A0AAV0XKT2</accession>
<evidence type="ECO:0000313" key="2">
    <source>
        <dbReference type="Proteomes" id="UP001160148"/>
    </source>
</evidence>
<evidence type="ECO:0000313" key="1">
    <source>
        <dbReference type="EMBL" id="CAI6369179.1"/>
    </source>
</evidence>
<dbReference type="AlphaFoldDB" id="A0AAV0XKT2"/>
<comment type="caution">
    <text evidence="1">The sequence shown here is derived from an EMBL/GenBank/DDBJ whole genome shotgun (WGS) entry which is preliminary data.</text>
</comment>
<gene>
    <name evidence="1" type="ORF">MEUPH1_LOCUS23447</name>
</gene>
<keyword evidence="2" id="KW-1185">Reference proteome</keyword>
<reference evidence="1 2" key="1">
    <citation type="submission" date="2023-01" db="EMBL/GenBank/DDBJ databases">
        <authorList>
            <person name="Whitehead M."/>
        </authorList>
    </citation>
    <scope>NUCLEOTIDE SEQUENCE [LARGE SCALE GENOMIC DNA]</scope>
</reference>
<sequence>MRLFISVHPKYLKQTKKEEFIIQLQNLKSFYGEFIENIEEEGLVWYNMWKEKNDNNLDFLNLLDEVTFLPSIKKKSFNSSYTSIYYM</sequence>
<name>A0AAV0XKT2_9HEMI</name>
<protein>
    <submittedName>
        <fullName evidence="1">Uncharacterized protein</fullName>
    </submittedName>
</protein>
<dbReference type="Proteomes" id="UP001160148">
    <property type="component" value="Unassembled WGS sequence"/>
</dbReference>
<proteinExistence type="predicted"/>
<organism evidence="1 2">
    <name type="scientific">Macrosiphum euphorbiae</name>
    <name type="common">potato aphid</name>
    <dbReference type="NCBI Taxonomy" id="13131"/>
    <lineage>
        <taxon>Eukaryota</taxon>
        <taxon>Metazoa</taxon>
        <taxon>Ecdysozoa</taxon>
        <taxon>Arthropoda</taxon>
        <taxon>Hexapoda</taxon>
        <taxon>Insecta</taxon>
        <taxon>Pterygota</taxon>
        <taxon>Neoptera</taxon>
        <taxon>Paraneoptera</taxon>
        <taxon>Hemiptera</taxon>
        <taxon>Sternorrhyncha</taxon>
        <taxon>Aphidomorpha</taxon>
        <taxon>Aphidoidea</taxon>
        <taxon>Aphididae</taxon>
        <taxon>Macrosiphini</taxon>
        <taxon>Macrosiphum</taxon>
    </lineage>
</organism>